<dbReference type="Gene3D" id="6.10.340.10">
    <property type="match status" value="1"/>
</dbReference>
<dbReference type="GO" id="GO:0000155">
    <property type="term" value="F:phosphorelay sensor kinase activity"/>
    <property type="evidence" value="ECO:0007669"/>
    <property type="project" value="InterPro"/>
</dbReference>
<comment type="catalytic activity">
    <reaction evidence="1">
        <text>ATP + protein L-histidine = ADP + protein N-phospho-L-histidine.</text>
        <dbReference type="EC" id="2.7.13.3"/>
    </reaction>
</comment>
<evidence type="ECO:0000256" key="2">
    <source>
        <dbReference type="ARBA" id="ARBA00004370"/>
    </source>
</evidence>
<dbReference type="Gene3D" id="1.20.5.1930">
    <property type="match status" value="1"/>
</dbReference>
<dbReference type="Pfam" id="PF07730">
    <property type="entry name" value="HisKA_3"/>
    <property type="match status" value="1"/>
</dbReference>
<dbReference type="InterPro" id="IPR050482">
    <property type="entry name" value="Sensor_HK_TwoCompSys"/>
</dbReference>
<keyword evidence="5 14" id="KW-0808">Transferase</keyword>
<dbReference type="EC" id="2.7.13.3" evidence="3"/>
<dbReference type="CDD" id="cd16917">
    <property type="entry name" value="HATPase_UhpB-NarQ-NarX-like"/>
    <property type="match status" value="1"/>
</dbReference>
<dbReference type="InterPro" id="IPR032244">
    <property type="entry name" value="LapD_MoxY_N"/>
</dbReference>
<dbReference type="InterPro" id="IPR005467">
    <property type="entry name" value="His_kinase_dom"/>
</dbReference>
<dbReference type="SUPFAM" id="SSF158472">
    <property type="entry name" value="HAMP domain-like"/>
    <property type="match status" value="1"/>
</dbReference>
<sequence>MPLRLRLSLLITLLTAAFLLAGVFLVVNAARHDVRAELHSATSLTAELLQASIEAMGEKLNRSEVRDAMISGLTQLGGHRHIEITAWHGDNRAAARAAMPPARTAGAPDWFIRLVTPEMQVLYREVSLGRPDLGGVIIRAEPADEITEAWGSTRTLLLLLLTFAVAANALMYWLLGRALRPLGHILKGLDALQRGRLESRLPRFRVHEFDRVSRHFNSMADSLATSHQRIQRLNRRLFDVQEAERHTLARELHDELGQCLVAIRADAMIIANAPDAPPANVRASADAIRQTAGHVYQLTRRIMGRLHPAALEQLGLGPALRQMAGDWARRHPDIAVAMEIQDTPRGLPPSQAIHLYRVVQEGLTNVTKHAHARRVRLRLRDRGEHLWLVIGDDGHGLGTRRDGDGMGLMGMAERIQGLGGRLRCFSGPAGGTTLVAAVPLPTASAPEPVARPGQRPHAAPSETQGQTADDGAFSTRPQPVLHVADV</sequence>
<dbReference type="InterPro" id="IPR011712">
    <property type="entry name" value="Sig_transdc_His_kin_sub3_dim/P"/>
</dbReference>
<comment type="subcellular location">
    <subcellularLocation>
        <location evidence="2">Membrane</location>
    </subcellularLocation>
</comment>
<keyword evidence="9" id="KW-0902">Two-component regulatory system</keyword>
<dbReference type="HOGENOM" id="CLU_045360_1_0_6"/>
<dbReference type="eggNOG" id="COG4585">
    <property type="taxonomic scope" value="Bacteria"/>
</dbReference>
<keyword evidence="8" id="KW-0067">ATP-binding</keyword>
<evidence type="ECO:0000256" key="1">
    <source>
        <dbReference type="ARBA" id="ARBA00000085"/>
    </source>
</evidence>
<evidence type="ECO:0000259" key="12">
    <source>
        <dbReference type="PROSITE" id="PS50109"/>
    </source>
</evidence>
<feature type="domain" description="Histidine kinase" evidence="12">
    <location>
        <begin position="251"/>
        <end position="442"/>
    </location>
</feature>
<proteinExistence type="predicted"/>
<dbReference type="AlphaFoldDB" id="Q0A524"/>
<evidence type="ECO:0000256" key="5">
    <source>
        <dbReference type="ARBA" id="ARBA00022679"/>
    </source>
</evidence>
<organism evidence="14 15">
    <name type="scientific">Alkalilimnicola ehrlichii (strain ATCC BAA-1101 / DSM 17681 / MLHE-1)</name>
    <dbReference type="NCBI Taxonomy" id="187272"/>
    <lineage>
        <taxon>Bacteria</taxon>
        <taxon>Pseudomonadati</taxon>
        <taxon>Pseudomonadota</taxon>
        <taxon>Gammaproteobacteria</taxon>
        <taxon>Chromatiales</taxon>
        <taxon>Ectothiorhodospiraceae</taxon>
        <taxon>Alkalilimnicola</taxon>
    </lineage>
</organism>
<dbReference type="SMART" id="SM00304">
    <property type="entry name" value="HAMP"/>
    <property type="match status" value="1"/>
</dbReference>
<evidence type="ECO:0000313" key="15">
    <source>
        <dbReference type="Proteomes" id="UP000001962"/>
    </source>
</evidence>
<reference evidence="15" key="1">
    <citation type="submission" date="2006-08" db="EMBL/GenBank/DDBJ databases">
        <title>Complete sequence of Alkalilimnicola ehrilichei MLHE-1.</title>
        <authorList>
            <person name="Copeland A."/>
            <person name="Lucas S."/>
            <person name="Lapidus A."/>
            <person name="Barry K."/>
            <person name="Detter J.C."/>
            <person name="Glavina del Rio T."/>
            <person name="Hammon N."/>
            <person name="Israni S."/>
            <person name="Dalin E."/>
            <person name="Tice H."/>
            <person name="Pitluck S."/>
            <person name="Sims D."/>
            <person name="Brettin T."/>
            <person name="Bruce D."/>
            <person name="Han C."/>
            <person name="Tapia R."/>
            <person name="Gilna P."/>
            <person name="Schmutz J."/>
            <person name="Larimer F."/>
            <person name="Land M."/>
            <person name="Hauser L."/>
            <person name="Kyrpides N."/>
            <person name="Mikhailova N."/>
            <person name="Oremland R.S."/>
            <person name="Hoeft S.E."/>
            <person name="Switzer-Blum J."/>
            <person name="Kulp T."/>
            <person name="King G."/>
            <person name="Tabita R."/>
            <person name="Witte B."/>
            <person name="Santini J.M."/>
            <person name="Basu P."/>
            <person name="Hollibaugh J.T."/>
            <person name="Xie G."/>
            <person name="Stolz J.F."/>
            <person name="Richardson P."/>
        </authorList>
    </citation>
    <scope>NUCLEOTIDE SEQUENCE [LARGE SCALE GENOMIC DNA]</scope>
    <source>
        <strain evidence="15">ATCC BAA-1101 / DSM 17681 / MLHE-1</strain>
    </source>
</reference>
<dbReference type="GO" id="GO:0005524">
    <property type="term" value="F:ATP binding"/>
    <property type="evidence" value="ECO:0007669"/>
    <property type="project" value="UniProtKB-KW"/>
</dbReference>
<dbReference type="PANTHER" id="PTHR24421">
    <property type="entry name" value="NITRATE/NITRITE SENSOR PROTEIN NARX-RELATED"/>
    <property type="match status" value="1"/>
</dbReference>
<feature type="region of interest" description="Disordered" evidence="10">
    <location>
        <begin position="443"/>
        <end position="486"/>
    </location>
</feature>
<dbReference type="GO" id="GO:0046983">
    <property type="term" value="F:protein dimerization activity"/>
    <property type="evidence" value="ECO:0007669"/>
    <property type="project" value="InterPro"/>
</dbReference>
<dbReference type="InterPro" id="IPR003660">
    <property type="entry name" value="HAMP_dom"/>
</dbReference>
<evidence type="ECO:0000256" key="9">
    <source>
        <dbReference type="ARBA" id="ARBA00023012"/>
    </source>
</evidence>
<evidence type="ECO:0000256" key="11">
    <source>
        <dbReference type="SAM" id="Phobius"/>
    </source>
</evidence>
<dbReference type="GO" id="GO:0016020">
    <property type="term" value="C:membrane"/>
    <property type="evidence" value="ECO:0007669"/>
    <property type="project" value="UniProtKB-SubCell"/>
</dbReference>
<keyword evidence="11" id="KW-0472">Membrane</keyword>
<keyword evidence="11" id="KW-1133">Transmembrane helix</keyword>
<dbReference type="Pfam" id="PF00672">
    <property type="entry name" value="HAMP"/>
    <property type="match status" value="1"/>
</dbReference>
<dbReference type="Pfam" id="PF16448">
    <property type="entry name" value="LapD_MoxY_N"/>
    <property type="match status" value="1"/>
</dbReference>
<feature type="transmembrane region" description="Helical" evidence="11">
    <location>
        <begin position="156"/>
        <end position="175"/>
    </location>
</feature>
<dbReference type="RefSeq" id="WP_011630456.1">
    <property type="nucleotide sequence ID" value="NC_008340.1"/>
</dbReference>
<dbReference type="Pfam" id="PF02518">
    <property type="entry name" value="HATPase_c"/>
    <property type="match status" value="1"/>
</dbReference>
<dbReference type="SMART" id="SM00387">
    <property type="entry name" value="HATPase_c"/>
    <property type="match status" value="1"/>
</dbReference>
<accession>Q0A524</accession>
<protein>
    <recommendedName>
        <fullName evidence="3">histidine kinase</fullName>
        <ecNumber evidence="3">2.7.13.3</ecNumber>
    </recommendedName>
</protein>
<keyword evidence="15" id="KW-1185">Reference proteome</keyword>
<dbReference type="OrthoDB" id="9811306at2"/>
<evidence type="ECO:0000256" key="4">
    <source>
        <dbReference type="ARBA" id="ARBA00022553"/>
    </source>
</evidence>
<name>Q0A524_ALKEH</name>
<dbReference type="EMBL" id="CP000453">
    <property type="protein sequence ID" value="ABI58063.1"/>
    <property type="molecule type" value="Genomic_DNA"/>
</dbReference>
<evidence type="ECO:0000256" key="8">
    <source>
        <dbReference type="ARBA" id="ARBA00022840"/>
    </source>
</evidence>
<evidence type="ECO:0000256" key="3">
    <source>
        <dbReference type="ARBA" id="ARBA00012438"/>
    </source>
</evidence>
<dbReference type="Gene3D" id="3.30.565.10">
    <property type="entry name" value="Histidine kinase-like ATPase, C-terminal domain"/>
    <property type="match status" value="1"/>
</dbReference>
<keyword evidence="11" id="KW-0812">Transmembrane</keyword>
<dbReference type="PROSITE" id="PS50885">
    <property type="entry name" value="HAMP"/>
    <property type="match status" value="1"/>
</dbReference>
<feature type="domain" description="HAMP" evidence="13">
    <location>
        <begin position="176"/>
        <end position="228"/>
    </location>
</feature>
<evidence type="ECO:0000256" key="7">
    <source>
        <dbReference type="ARBA" id="ARBA00022777"/>
    </source>
</evidence>
<evidence type="ECO:0000313" key="14">
    <source>
        <dbReference type="EMBL" id="ABI58063.1"/>
    </source>
</evidence>
<keyword evidence="7 14" id="KW-0418">Kinase</keyword>
<dbReference type="KEGG" id="aeh:Mlg_2723"/>
<keyword evidence="4" id="KW-0597">Phosphoprotein</keyword>
<dbReference type="PROSITE" id="PS50109">
    <property type="entry name" value="HIS_KIN"/>
    <property type="match status" value="1"/>
</dbReference>
<evidence type="ECO:0000259" key="13">
    <source>
        <dbReference type="PROSITE" id="PS50885"/>
    </source>
</evidence>
<gene>
    <name evidence="14" type="ordered locus">Mlg_2723</name>
</gene>
<keyword evidence="6" id="KW-0547">Nucleotide-binding</keyword>
<dbReference type="SUPFAM" id="SSF55874">
    <property type="entry name" value="ATPase domain of HSP90 chaperone/DNA topoisomerase II/histidine kinase"/>
    <property type="match status" value="1"/>
</dbReference>
<evidence type="ECO:0000256" key="10">
    <source>
        <dbReference type="SAM" id="MobiDB-lite"/>
    </source>
</evidence>
<dbReference type="InterPro" id="IPR003594">
    <property type="entry name" value="HATPase_dom"/>
</dbReference>
<dbReference type="PANTHER" id="PTHR24421:SF10">
    <property type="entry name" value="NITRATE_NITRITE SENSOR PROTEIN NARQ"/>
    <property type="match status" value="1"/>
</dbReference>
<dbReference type="CDD" id="cd06225">
    <property type="entry name" value="HAMP"/>
    <property type="match status" value="1"/>
</dbReference>
<dbReference type="InterPro" id="IPR036890">
    <property type="entry name" value="HATPase_C_sf"/>
</dbReference>
<evidence type="ECO:0000256" key="6">
    <source>
        <dbReference type="ARBA" id="ARBA00022741"/>
    </source>
</evidence>
<dbReference type="Proteomes" id="UP000001962">
    <property type="component" value="Chromosome"/>
</dbReference>